<dbReference type="AlphaFoldDB" id="A0A0F9BH27"/>
<comment type="caution">
    <text evidence="3">The sequence shown here is derived from an EMBL/GenBank/DDBJ whole genome shotgun (WGS) entry which is preliminary data.</text>
</comment>
<dbReference type="Pfam" id="PF13550">
    <property type="entry name" value="Phage-tail_3"/>
    <property type="match status" value="1"/>
</dbReference>
<protein>
    <recommendedName>
        <fullName evidence="2">Tip attachment protein J domain-containing protein</fullName>
    </recommendedName>
</protein>
<evidence type="ECO:0000256" key="1">
    <source>
        <dbReference type="SAM" id="MobiDB-lite"/>
    </source>
</evidence>
<gene>
    <name evidence="3" type="ORF">LCGC14_2790290</name>
</gene>
<evidence type="ECO:0000259" key="2">
    <source>
        <dbReference type="Pfam" id="PF13550"/>
    </source>
</evidence>
<dbReference type="EMBL" id="LAZR01052079">
    <property type="protein sequence ID" value="KKK83746.1"/>
    <property type="molecule type" value="Genomic_DNA"/>
</dbReference>
<feature type="non-terminal residue" evidence="3">
    <location>
        <position position="1"/>
    </location>
</feature>
<reference evidence="3" key="1">
    <citation type="journal article" date="2015" name="Nature">
        <title>Complex archaea that bridge the gap between prokaryotes and eukaryotes.</title>
        <authorList>
            <person name="Spang A."/>
            <person name="Saw J.H."/>
            <person name="Jorgensen S.L."/>
            <person name="Zaremba-Niedzwiedzka K."/>
            <person name="Martijn J."/>
            <person name="Lind A.E."/>
            <person name="van Eijk R."/>
            <person name="Schleper C."/>
            <person name="Guy L."/>
            <person name="Ettema T.J."/>
        </authorList>
    </citation>
    <scope>NUCLEOTIDE SEQUENCE</scope>
</reference>
<feature type="region of interest" description="Disordered" evidence="1">
    <location>
        <begin position="161"/>
        <end position="187"/>
    </location>
</feature>
<evidence type="ECO:0000313" key="3">
    <source>
        <dbReference type="EMBL" id="KKK83746.1"/>
    </source>
</evidence>
<feature type="domain" description="Tip attachment protein J" evidence="2">
    <location>
        <begin position="185"/>
        <end position="294"/>
    </location>
</feature>
<feature type="compositionally biased region" description="Gly residues" evidence="1">
    <location>
        <begin position="165"/>
        <end position="181"/>
    </location>
</feature>
<feature type="non-terminal residue" evidence="3">
    <location>
        <position position="411"/>
    </location>
</feature>
<name>A0A0F9BH27_9ZZZZ</name>
<proteinExistence type="predicted"/>
<accession>A0A0F9BH27</accession>
<organism evidence="3">
    <name type="scientific">marine sediment metagenome</name>
    <dbReference type="NCBI Taxonomy" id="412755"/>
    <lineage>
        <taxon>unclassified sequences</taxon>
        <taxon>metagenomes</taxon>
        <taxon>ecological metagenomes</taxon>
    </lineage>
</organism>
<dbReference type="InterPro" id="IPR032876">
    <property type="entry name" value="J_dom"/>
</dbReference>
<sequence length="411" mass="43305">RRLHRRAQGLLGATFSVLRFYKGTSTQGPDPTLESLRGAGNVPGYILGTYMVLDTLQVADFGNALPNIEIELVADDSISVGDVIKDIGTRCGTEIIAGRFTQSLRGFGIKSDGPGSMALVPLGIAYDFDLAEQHGQLRALPRGGALWASIDIGDLGAHEVQAGGASAGGPSSGSGGPGTNAGGRPEPIRFIRKGASQLPSRAVVNYIDPGLDYLSNSQAAERIEGGADNNLTFELPVTLTASEARVIADRMLWEAWAARKTATTAVSDRWIGLDPARLVALPVAGEAIPHKITRALRGANGVIEIEARYEDREVYSSSAVAMEGPAPTGTLRLPGPTTWQPLDMPVGRAIDDDDGFYWAATGEEEGWRGARIHRSSDGGDSYNFMSAISRRAKIGTVTGAALGNGPSAFFD</sequence>